<comment type="subcellular location">
    <subcellularLocation>
        <location evidence="2">Cytoplasm</location>
        <location evidence="2">Cytoskeleton</location>
        <location evidence="2">Spindle</location>
    </subcellularLocation>
    <subcellularLocation>
        <location evidence="1">Nucleus</location>
    </subcellularLocation>
</comment>
<evidence type="ECO:0000313" key="9">
    <source>
        <dbReference type="EMBL" id="KAH3668458.1"/>
    </source>
</evidence>
<evidence type="ECO:0000256" key="5">
    <source>
        <dbReference type="ARBA" id="ARBA00023212"/>
    </source>
</evidence>
<name>A0A9P8PA84_9ASCO</name>
<keyword evidence="10" id="KW-1185">Reference proteome</keyword>
<feature type="compositionally biased region" description="Basic and acidic residues" evidence="7">
    <location>
        <begin position="262"/>
        <end position="278"/>
    </location>
</feature>
<feature type="region of interest" description="Disordered" evidence="7">
    <location>
        <begin position="347"/>
        <end position="526"/>
    </location>
</feature>
<proteinExistence type="inferred from homology"/>
<feature type="compositionally biased region" description="Polar residues" evidence="7">
    <location>
        <begin position="425"/>
        <end position="435"/>
    </location>
</feature>
<evidence type="ECO:0000256" key="6">
    <source>
        <dbReference type="ARBA" id="ARBA00023242"/>
    </source>
</evidence>
<evidence type="ECO:0000259" key="8">
    <source>
        <dbReference type="Pfam" id="PF03941"/>
    </source>
</evidence>
<comment type="caution">
    <text evidence="9">The sequence shown here is derived from an EMBL/GenBank/DDBJ whole genome shotgun (WGS) entry which is preliminary data.</text>
</comment>
<keyword evidence="5" id="KW-0206">Cytoskeleton</keyword>
<dbReference type="InterPro" id="IPR005635">
    <property type="entry name" value="Inner_centromere_prot_ARK-bd"/>
</dbReference>
<feature type="compositionally biased region" description="Basic and acidic residues" evidence="7">
    <location>
        <begin position="409"/>
        <end position="420"/>
    </location>
</feature>
<dbReference type="RefSeq" id="XP_046062872.1">
    <property type="nucleotide sequence ID" value="XM_046203058.1"/>
</dbReference>
<dbReference type="GeneID" id="70234179"/>
<feature type="compositionally biased region" description="Basic and acidic residues" evidence="7">
    <location>
        <begin position="141"/>
        <end position="151"/>
    </location>
</feature>
<feature type="compositionally biased region" description="Basic residues" evidence="7">
    <location>
        <begin position="381"/>
        <end position="400"/>
    </location>
</feature>
<feature type="compositionally biased region" description="Polar residues" evidence="7">
    <location>
        <begin position="347"/>
        <end position="361"/>
    </location>
</feature>
<dbReference type="GO" id="GO:0005634">
    <property type="term" value="C:nucleus"/>
    <property type="evidence" value="ECO:0007669"/>
    <property type="project" value="UniProtKB-SubCell"/>
</dbReference>
<dbReference type="OrthoDB" id="3990851at2759"/>
<evidence type="ECO:0000256" key="4">
    <source>
        <dbReference type="ARBA" id="ARBA00022490"/>
    </source>
</evidence>
<gene>
    <name evidence="9" type="ORF">OGAPHI_002212</name>
</gene>
<evidence type="ECO:0000256" key="7">
    <source>
        <dbReference type="SAM" id="MobiDB-lite"/>
    </source>
</evidence>
<dbReference type="Pfam" id="PF03941">
    <property type="entry name" value="INCENP_ARK-bind"/>
    <property type="match status" value="1"/>
</dbReference>
<evidence type="ECO:0000256" key="2">
    <source>
        <dbReference type="ARBA" id="ARBA00004186"/>
    </source>
</evidence>
<evidence type="ECO:0000256" key="1">
    <source>
        <dbReference type="ARBA" id="ARBA00004123"/>
    </source>
</evidence>
<keyword evidence="6" id="KW-0539">Nucleus</keyword>
<feature type="region of interest" description="Disordered" evidence="7">
    <location>
        <begin position="129"/>
        <end position="241"/>
    </location>
</feature>
<feature type="region of interest" description="Disordered" evidence="7">
    <location>
        <begin position="261"/>
        <end position="302"/>
    </location>
</feature>
<protein>
    <recommendedName>
        <fullName evidence="8">Inner centromere protein ARK-binding domain-containing protein</fullName>
    </recommendedName>
</protein>
<feature type="domain" description="Inner centromere protein ARK-binding" evidence="8">
    <location>
        <begin position="696"/>
        <end position="747"/>
    </location>
</feature>
<evidence type="ECO:0000313" key="10">
    <source>
        <dbReference type="Proteomes" id="UP000769157"/>
    </source>
</evidence>
<comment type="similarity">
    <text evidence="3">Belongs to the INCENP family.</text>
</comment>
<feature type="compositionally biased region" description="Polar residues" evidence="7">
    <location>
        <begin position="446"/>
        <end position="456"/>
    </location>
</feature>
<reference evidence="9" key="2">
    <citation type="submission" date="2021-01" db="EMBL/GenBank/DDBJ databases">
        <authorList>
            <person name="Schikora-Tamarit M.A."/>
        </authorList>
    </citation>
    <scope>NUCLEOTIDE SEQUENCE</scope>
    <source>
        <strain evidence="9">CBS6075</strain>
    </source>
</reference>
<evidence type="ECO:0000256" key="3">
    <source>
        <dbReference type="ARBA" id="ARBA00010042"/>
    </source>
</evidence>
<feature type="compositionally biased region" description="Polar residues" evidence="7">
    <location>
        <begin position="164"/>
        <end position="176"/>
    </location>
</feature>
<dbReference type="GO" id="GO:0005819">
    <property type="term" value="C:spindle"/>
    <property type="evidence" value="ECO:0007669"/>
    <property type="project" value="UniProtKB-SubCell"/>
</dbReference>
<keyword evidence="4" id="KW-0963">Cytoplasm</keyword>
<accession>A0A9P8PA84</accession>
<dbReference type="Proteomes" id="UP000769157">
    <property type="component" value="Unassembled WGS sequence"/>
</dbReference>
<dbReference type="AlphaFoldDB" id="A0A9P8PA84"/>
<dbReference type="EMBL" id="JAEUBE010000158">
    <property type="protein sequence ID" value="KAH3668458.1"/>
    <property type="molecule type" value="Genomic_DNA"/>
</dbReference>
<feature type="region of interest" description="Disordered" evidence="7">
    <location>
        <begin position="552"/>
        <end position="580"/>
    </location>
</feature>
<organism evidence="9 10">
    <name type="scientific">Ogataea philodendri</name>
    <dbReference type="NCBI Taxonomy" id="1378263"/>
    <lineage>
        <taxon>Eukaryota</taxon>
        <taxon>Fungi</taxon>
        <taxon>Dikarya</taxon>
        <taxon>Ascomycota</taxon>
        <taxon>Saccharomycotina</taxon>
        <taxon>Pichiomycetes</taxon>
        <taxon>Pichiales</taxon>
        <taxon>Pichiaceae</taxon>
        <taxon>Ogataea</taxon>
    </lineage>
</organism>
<feature type="compositionally biased region" description="Low complexity" evidence="7">
    <location>
        <begin position="476"/>
        <end position="491"/>
    </location>
</feature>
<reference evidence="9" key="1">
    <citation type="journal article" date="2021" name="Open Biol.">
        <title>Shared evolutionary footprints suggest mitochondrial oxidative damage underlies multiple complex I losses in fungi.</title>
        <authorList>
            <person name="Schikora-Tamarit M.A."/>
            <person name="Marcet-Houben M."/>
            <person name="Nosek J."/>
            <person name="Gabaldon T."/>
        </authorList>
    </citation>
    <scope>NUCLEOTIDE SEQUENCE</scope>
    <source>
        <strain evidence="9">CBS6075</strain>
    </source>
</reference>
<sequence>MWGVKAAARLKKQRESTAGAVDTTTIPGFSKWFAQEVHVETKLIKSSVDQLGLAMMEHNEWINEVMSELNLSSDTSDSLMVEEEKENDESVMMLLRSPAKFRREHSPVKEIRSKEIQMLREQVNIVNEEDIRPRVSPPVEEPEKVEEHIEHEQEEQPQPEISQLEDQQPNNSSESPSRVELPAPLESPKQPVVEEQEPEQPHTVKEPITILPVEKSPSPVRVISQPVVSSSPEKALSDAGSSDISFDAISKNIRKSFARKTMMHEESSPKEEFTRPIVHETVATTPTDYVPKQTEKSDAVGDEGSVLLDEGDIMLSDIDNEISFQIGKLEKIELAQIRIPLKTDAQSSKLPNINNSTTPNAGRSPIKFAELPSREPLLVKSNKKKSLRKSIHQVQKKPTKVSRGPAHALMREEAREELSPFKDYGSSNSSINKQPYNLRLPPINDASPSNTGSSEPTIKINRGLVHRSSPLRNELSKSPVKSPAKSPSKPAQTNLFSRLMAPTEASTKRIKASPMREEQRKSLVQTEVAEPMRKSQLLAPIKLEKYDEIPRLTESPSKPKSFGFSKLAKPQTERLAQTDKSLRKSKMELRLPHEQSKSKLPLTEQMLQPSMVRSQFGLGSPDAKSLIDLSKKLEKRKKSEHLLQNKKQRTDIKLRQISVNHPKLNRLPEPAGKVVSEIPIKKAQKPTILEAHELPEISSDNEDDDGLKQLASWGTNANIKQLLRRQAKTDPSSVFGHINKINCSEIFERSHYGNLNIRWNEGDLLGQREIEEYDRKMGYR</sequence>
<feature type="compositionally biased region" description="Low complexity" evidence="7">
    <location>
        <begin position="555"/>
        <end position="566"/>
    </location>
</feature>